<protein>
    <submittedName>
        <fullName evidence="2">Uncharacterized protein</fullName>
    </submittedName>
</protein>
<sequence>MSEAVEAGAGLAWRLLATLEGGSLVVAASALIAYTARRRLTKQRRHITVNSVLVTNITTSLGRALKRRLEAHGCIVTDKAGADKVDSLVIIGAESKTGLDGLLTLVSQDVYENLNLLDSLSQAVRRGGSIAWVSVGDVTGAYGDATIAFDAVVRASLQHAAEVYHCEPIWIDRCNTTDLAVDMIIAKLLPSTDLNTSFSLR</sequence>
<organism evidence="2 3">
    <name type="scientific">Euphydryas editha</name>
    <name type="common">Edith's checkerspot</name>
    <dbReference type="NCBI Taxonomy" id="104508"/>
    <lineage>
        <taxon>Eukaryota</taxon>
        <taxon>Metazoa</taxon>
        <taxon>Ecdysozoa</taxon>
        <taxon>Arthropoda</taxon>
        <taxon>Hexapoda</taxon>
        <taxon>Insecta</taxon>
        <taxon>Pterygota</taxon>
        <taxon>Neoptera</taxon>
        <taxon>Endopterygota</taxon>
        <taxon>Lepidoptera</taxon>
        <taxon>Glossata</taxon>
        <taxon>Ditrysia</taxon>
        <taxon>Papilionoidea</taxon>
        <taxon>Nymphalidae</taxon>
        <taxon>Nymphalinae</taxon>
        <taxon>Euphydryas</taxon>
    </lineage>
</organism>
<gene>
    <name evidence="2" type="ORF">EEDITHA_LOCUS16801</name>
</gene>
<keyword evidence="3" id="KW-1185">Reference proteome</keyword>
<keyword evidence="1" id="KW-1133">Transmembrane helix</keyword>
<feature type="transmembrane region" description="Helical" evidence="1">
    <location>
        <begin position="12"/>
        <end position="36"/>
    </location>
</feature>
<evidence type="ECO:0000313" key="2">
    <source>
        <dbReference type="EMBL" id="CAH2102122.1"/>
    </source>
</evidence>
<evidence type="ECO:0000313" key="3">
    <source>
        <dbReference type="Proteomes" id="UP001153954"/>
    </source>
</evidence>
<accession>A0AAU9UVM9</accession>
<dbReference type="EMBL" id="CAKOGL010000025">
    <property type="protein sequence ID" value="CAH2102122.1"/>
    <property type="molecule type" value="Genomic_DNA"/>
</dbReference>
<name>A0AAU9UVM9_EUPED</name>
<reference evidence="2" key="1">
    <citation type="submission" date="2022-03" db="EMBL/GenBank/DDBJ databases">
        <authorList>
            <person name="Tunstrom K."/>
        </authorList>
    </citation>
    <scope>NUCLEOTIDE SEQUENCE</scope>
</reference>
<dbReference type="Proteomes" id="UP001153954">
    <property type="component" value="Unassembled WGS sequence"/>
</dbReference>
<proteinExistence type="predicted"/>
<evidence type="ECO:0000256" key="1">
    <source>
        <dbReference type="SAM" id="Phobius"/>
    </source>
</evidence>
<keyword evidence="1" id="KW-0812">Transmembrane</keyword>
<keyword evidence="1" id="KW-0472">Membrane</keyword>
<comment type="caution">
    <text evidence="2">The sequence shown here is derived from an EMBL/GenBank/DDBJ whole genome shotgun (WGS) entry which is preliminary data.</text>
</comment>
<dbReference type="AlphaFoldDB" id="A0AAU9UVM9"/>